<evidence type="ECO:0000313" key="2">
    <source>
        <dbReference type="EMBL" id="TQM76342.1"/>
    </source>
</evidence>
<dbReference type="GO" id="GO:0006950">
    <property type="term" value="P:response to stress"/>
    <property type="evidence" value="ECO:0007669"/>
    <property type="project" value="TreeGrafter"/>
</dbReference>
<feature type="domain" description="HTH marR-type" evidence="1">
    <location>
        <begin position="14"/>
        <end position="146"/>
    </location>
</feature>
<dbReference type="GO" id="GO:0003700">
    <property type="term" value="F:DNA-binding transcription factor activity"/>
    <property type="evidence" value="ECO:0007669"/>
    <property type="project" value="InterPro"/>
</dbReference>
<dbReference type="PROSITE" id="PS50995">
    <property type="entry name" value="HTH_MARR_2"/>
    <property type="match status" value="1"/>
</dbReference>
<dbReference type="OrthoDB" id="3177763at2"/>
<dbReference type="InterPro" id="IPR036388">
    <property type="entry name" value="WH-like_DNA-bd_sf"/>
</dbReference>
<dbReference type="InterPro" id="IPR039422">
    <property type="entry name" value="MarR/SlyA-like"/>
</dbReference>
<dbReference type="SMART" id="SM00347">
    <property type="entry name" value="HTH_MARR"/>
    <property type="match status" value="1"/>
</dbReference>
<evidence type="ECO:0000259" key="1">
    <source>
        <dbReference type="PROSITE" id="PS50995"/>
    </source>
</evidence>
<dbReference type="Pfam" id="PF12802">
    <property type="entry name" value="MarR_2"/>
    <property type="match status" value="1"/>
</dbReference>
<evidence type="ECO:0000313" key="3">
    <source>
        <dbReference type="Proteomes" id="UP000319213"/>
    </source>
</evidence>
<gene>
    <name evidence="2" type="ORF">FHX40_3076</name>
</gene>
<reference evidence="2 3" key="1">
    <citation type="submission" date="2019-06" db="EMBL/GenBank/DDBJ databases">
        <title>Sequencing the genomes of 1000 actinobacteria strains.</title>
        <authorList>
            <person name="Klenk H.-P."/>
        </authorList>
    </citation>
    <scope>NUCLEOTIDE SEQUENCE [LARGE SCALE GENOMIC DNA]</scope>
    <source>
        <strain evidence="2 3">DSM 43186</strain>
    </source>
</reference>
<proteinExistence type="predicted"/>
<comment type="caution">
    <text evidence="2">The sequence shown here is derived from an EMBL/GenBank/DDBJ whole genome shotgun (WGS) entry which is preliminary data.</text>
</comment>
<dbReference type="PANTHER" id="PTHR33164:SF43">
    <property type="entry name" value="HTH-TYPE TRANSCRIPTIONAL REPRESSOR YETL"/>
    <property type="match status" value="1"/>
</dbReference>
<organism evidence="2 3">
    <name type="scientific">Thermopolyspora flexuosa</name>
    <dbReference type="NCBI Taxonomy" id="103836"/>
    <lineage>
        <taxon>Bacteria</taxon>
        <taxon>Bacillati</taxon>
        <taxon>Actinomycetota</taxon>
        <taxon>Actinomycetes</taxon>
        <taxon>Streptosporangiales</taxon>
        <taxon>Streptosporangiaceae</taxon>
        <taxon>Thermopolyspora</taxon>
    </lineage>
</organism>
<accession>A0A543J0J5</accession>
<sequence>MPSTSTPQTKPAQPPPIFCLLAYAATIAARHAERELRPHGLTVRQFGLLMQLRQEPALTMAELARQIGVTRQSLQEMTAELERAGHLRRRPGMSGRTCRLELSSRTERAVYYAQAALLEAEAEFLGDALTPYEIETLRTLLRRLLAHATDDESWLP</sequence>
<dbReference type="InterPro" id="IPR001387">
    <property type="entry name" value="Cro/C1-type_HTH"/>
</dbReference>
<dbReference type="InterPro" id="IPR036390">
    <property type="entry name" value="WH_DNA-bd_sf"/>
</dbReference>
<dbReference type="CDD" id="cd00093">
    <property type="entry name" value="HTH_XRE"/>
    <property type="match status" value="1"/>
</dbReference>
<dbReference type="Proteomes" id="UP000319213">
    <property type="component" value="Unassembled WGS sequence"/>
</dbReference>
<dbReference type="PRINTS" id="PR00598">
    <property type="entry name" value="HTHMARR"/>
</dbReference>
<dbReference type="EMBL" id="VFPQ01000001">
    <property type="protein sequence ID" value="TQM76342.1"/>
    <property type="molecule type" value="Genomic_DNA"/>
</dbReference>
<dbReference type="SUPFAM" id="SSF46785">
    <property type="entry name" value="Winged helix' DNA-binding domain"/>
    <property type="match status" value="1"/>
</dbReference>
<dbReference type="PANTHER" id="PTHR33164">
    <property type="entry name" value="TRANSCRIPTIONAL REGULATOR, MARR FAMILY"/>
    <property type="match status" value="1"/>
</dbReference>
<dbReference type="InterPro" id="IPR000835">
    <property type="entry name" value="HTH_MarR-typ"/>
</dbReference>
<protein>
    <submittedName>
        <fullName evidence="2">MarR family transcriptional regulator</fullName>
    </submittedName>
</protein>
<dbReference type="Gene3D" id="1.10.10.10">
    <property type="entry name" value="Winged helix-like DNA-binding domain superfamily/Winged helix DNA-binding domain"/>
    <property type="match status" value="1"/>
</dbReference>
<dbReference type="AlphaFoldDB" id="A0A543J0J5"/>
<keyword evidence="3" id="KW-1185">Reference proteome</keyword>
<dbReference type="RefSeq" id="WP_142260235.1">
    <property type="nucleotide sequence ID" value="NZ_BMPV01000001.1"/>
</dbReference>
<name>A0A543J0J5_9ACTN</name>